<dbReference type="Proteomes" id="UP000308181">
    <property type="component" value="Unassembled WGS sequence"/>
</dbReference>
<evidence type="ECO:0000259" key="5">
    <source>
        <dbReference type="Pfam" id="PF00703"/>
    </source>
</evidence>
<dbReference type="Gene3D" id="2.60.120.260">
    <property type="entry name" value="Galactose-binding domain-like"/>
    <property type="match status" value="1"/>
</dbReference>
<evidence type="ECO:0000313" key="11">
    <source>
        <dbReference type="Proteomes" id="UP000308181"/>
    </source>
</evidence>
<dbReference type="Gene3D" id="2.60.40.10">
    <property type="entry name" value="Immunoglobulins"/>
    <property type="match status" value="3"/>
</dbReference>
<dbReference type="EMBL" id="SWBP01000005">
    <property type="protein sequence ID" value="TKB96265.1"/>
    <property type="molecule type" value="Genomic_DNA"/>
</dbReference>
<dbReference type="GO" id="GO:0004553">
    <property type="term" value="F:hydrolase activity, hydrolyzing O-glycosyl compounds"/>
    <property type="evidence" value="ECO:0007669"/>
    <property type="project" value="InterPro"/>
</dbReference>
<dbReference type="Pfam" id="PF02836">
    <property type="entry name" value="Glyco_hydro_2_C"/>
    <property type="match status" value="1"/>
</dbReference>
<dbReference type="InterPro" id="IPR036156">
    <property type="entry name" value="Beta-gal/glucu_dom_sf"/>
</dbReference>
<dbReference type="AlphaFoldDB" id="A0A4U1BV94"/>
<dbReference type="InterPro" id="IPR017853">
    <property type="entry name" value="GH"/>
</dbReference>
<evidence type="ECO:0000256" key="2">
    <source>
        <dbReference type="ARBA" id="ARBA00022801"/>
    </source>
</evidence>
<evidence type="ECO:0000259" key="7">
    <source>
        <dbReference type="Pfam" id="PF02837"/>
    </source>
</evidence>
<dbReference type="Pfam" id="PF18565">
    <property type="entry name" value="Glyco_hydro2_C5"/>
    <property type="match status" value="1"/>
</dbReference>
<sequence>MKYLRLSFLLAFIVFNNFAFSQNNASRTELSFDENWSFKQEDVAGAEKPDYADASWRKLNVPHDWSIEGEYDKLNTTGRGGGYLPSGIGWYRKIFTLAEEQKSKKISIEFDGVLSNSEVWINGKSLGKRPYGYSGFTYDLTPYLNFGKGKTNVIAVKADNSIQPASRYYAGAGIYRHVRLVTTNPVHFNHWGVFVSTKDADAQKANMSVEMNVENETSTLSVVELQISMVSPAGKTVKIFTPAKQNLSPKGKLKFTQLLAIDQPELWDVEHPNLYKAITKIIVNGKEIDQKTTEFGIREAKFEAATGFWLNGKNIKIKGVCLHHDAGSLGAAVPLSAWERRFKLLKEAGVNAIRVGHNPASPEFMSLCDKMGFMVMNETFDTWTASKNNGENGYNLYFKDWWEKDTRDLALRDRNHPSVIIYSVGNEIRDNLDSPEGFKKYKEQQDLIHSIIPNMPVTMALFRPSASKVYTNGFAQTMDVVGQNYRESELVNFHEANPTLKVIGTENGHTQAGWLILRDKPYMAGQFLWTGFNYLGEADWPEVTNNQGLFDVSGRWRTEGLQRQSWWSNKPVVHMVRRDDNAGKGDWVANWTPSDFDTYDVANVQVYSNCEEVELFLNGKSQGTKPKPANDSPRNWELTFEKGTIKAVGRNGGKEVSVEEFITASEPTKIILEVEKTSISNNWDDVVYVTAKVVDKDGNICPNATSLINFSVSENAEIVAVENGFNASHEKFKDTKRFAYKGSCNAIIRAKASKGEITITANSQDLTQGTTKITIK</sequence>
<keyword evidence="3" id="KW-0326">Glycosidase</keyword>
<dbReference type="InterPro" id="IPR006102">
    <property type="entry name" value="Ig-like_GH2"/>
</dbReference>
<dbReference type="InterPro" id="IPR006103">
    <property type="entry name" value="Glyco_hydro_2_cat"/>
</dbReference>
<dbReference type="SUPFAM" id="SSF49785">
    <property type="entry name" value="Galactose-binding domain-like"/>
    <property type="match status" value="1"/>
</dbReference>
<keyword evidence="11" id="KW-1185">Reference proteome</keyword>
<dbReference type="PRINTS" id="PR00132">
    <property type="entry name" value="GLHYDRLASE2"/>
</dbReference>
<feature type="domain" description="Glycoside hydrolase family 2 catalytic" evidence="6">
    <location>
        <begin position="308"/>
        <end position="435"/>
    </location>
</feature>
<feature type="signal peptide" evidence="4">
    <location>
        <begin position="1"/>
        <end position="21"/>
    </location>
</feature>
<reference evidence="10 11" key="1">
    <citation type="submission" date="2019-04" db="EMBL/GenBank/DDBJ databases">
        <title>Pedobacter sp. AR-3-17 sp. nov., isolated from Arctic soil.</title>
        <authorList>
            <person name="Dahal R.H."/>
            <person name="Kim D.-U."/>
        </authorList>
    </citation>
    <scope>NUCLEOTIDE SEQUENCE [LARGE SCALE GENOMIC DNA]</scope>
    <source>
        <strain evidence="10 11">AR-3-17</strain>
    </source>
</reference>
<dbReference type="InterPro" id="IPR032311">
    <property type="entry name" value="DUF4982"/>
</dbReference>
<dbReference type="Pfam" id="PF00703">
    <property type="entry name" value="Glyco_hydro_2"/>
    <property type="match status" value="1"/>
</dbReference>
<evidence type="ECO:0000259" key="6">
    <source>
        <dbReference type="Pfam" id="PF02836"/>
    </source>
</evidence>
<evidence type="ECO:0000256" key="3">
    <source>
        <dbReference type="ARBA" id="ARBA00023295"/>
    </source>
</evidence>
<feature type="domain" description="Glycoside hydrolase family 2 immunoglobulin-like beta-sandwich" evidence="5">
    <location>
        <begin position="193"/>
        <end position="298"/>
    </location>
</feature>
<dbReference type="InterPro" id="IPR051913">
    <property type="entry name" value="GH2_Domain-Containing"/>
</dbReference>
<dbReference type="RefSeq" id="WP_136827132.1">
    <property type="nucleotide sequence ID" value="NZ_SWBP01000005.1"/>
</dbReference>
<dbReference type="GO" id="GO:0005975">
    <property type="term" value="P:carbohydrate metabolic process"/>
    <property type="evidence" value="ECO:0007669"/>
    <property type="project" value="InterPro"/>
</dbReference>
<keyword evidence="4" id="KW-0732">Signal</keyword>
<dbReference type="InterPro" id="IPR040605">
    <property type="entry name" value="Glyco_hydro2_dom5"/>
</dbReference>
<evidence type="ECO:0000256" key="1">
    <source>
        <dbReference type="ARBA" id="ARBA00007401"/>
    </source>
</evidence>
<dbReference type="InterPro" id="IPR006101">
    <property type="entry name" value="Glyco_hydro_2"/>
</dbReference>
<feature type="domain" description="Glycosyl hydrolases family 2 sugar binding" evidence="7">
    <location>
        <begin position="87"/>
        <end position="183"/>
    </location>
</feature>
<evidence type="ECO:0000256" key="4">
    <source>
        <dbReference type="SAM" id="SignalP"/>
    </source>
</evidence>
<evidence type="ECO:0000313" key="10">
    <source>
        <dbReference type="EMBL" id="TKB96265.1"/>
    </source>
</evidence>
<dbReference type="SUPFAM" id="SSF49303">
    <property type="entry name" value="beta-Galactosidase/glucuronidase domain"/>
    <property type="match status" value="1"/>
</dbReference>
<accession>A0A4U1BV94</accession>
<dbReference type="Pfam" id="PF16355">
    <property type="entry name" value="DUF4982"/>
    <property type="match status" value="1"/>
</dbReference>
<dbReference type="PANTHER" id="PTHR42732:SF1">
    <property type="entry name" value="BETA-MANNOSIDASE"/>
    <property type="match status" value="1"/>
</dbReference>
<feature type="chain" id="PRO_5020991285" evidence="4">
    <location>
        <begin position="22"/>
        <end position="776"/>
    </location>
</feature>
<dbReference type="Gene3D" id="3.20.20.80">
    <property type="entry name" value="Glycosidases"/>
    <property type="match status" value="1"/>
</dbReference>
<dbReference type="InterPro" id="IPR013783">
    <property type="entry name" value="Ig-like_fold"/>
</dbReference>
<protein>
    <submittedName>
        <fullName evidence="10">Glycoside hydrolase family 2 protein</fullName>
    </submittedName>
</protein>
<dbReference type="PANTHER" id="PTHR42732">
    <property type="entry name" value="BETA-GALACTOSIDASE"/>
    <property type="match status" value="1"/>
</dbReference>
<dbReference type="OrthoDB" id="9801077at2"/>
<dbReference type="SUPFAM" id="SSF51445">
    <property type="entry name" value="(Trans)glycosidases"/>
    <property type="match status" value="1"/>
</dbReference>
<keyword evidence="2 10" id="KW-0378">Hydrolase</keyword>
<proteinExistence type="inferred from homology"/>
<feature type="domain" description="DUF4982" evidence="8">
    <location>
        <begin position="601"/>
        <end position="656"/>
    </location>
</feature>
<comment type="caution">
    <text evidence="10">The sequence shown here is derived from an EMBL/GenBank/DDBJ whole genome shotgun (WGS) entry which is preliminary data.</text>
</comment>
<dbReference type="InterPro" id="IPR006104">
    <property type="entry name" value="Glyco_hydro_2_N"/>
</dbReference>
<feature type="domain" description="Glycoside hydrolase family 2" evidence="9">
    <location>
        <begin position="671"/>
        <end position="771"/>
    </location>
</feature>
<dbReference type="InterPro" id="IPR008979">
    <property type="entry name" value="Galactose-bd-like_sf"/>
</dbReference>
<dbReference type="Pfam" id="PF02837">
    <property type="entry name" value="Glyco_hydro_2_N"/>
    <property type="match status" value="1"/>
</dbReference>
<organism evidence="10 11">
    <name type="scientific">Pedobacter cryophilus</name>
    <dbReference type="NCBI Taxonomy" id="2571271"/>
    <lineage>
        <taxon>Bacteria</taxon>
        <taxon>Pseudomonadati</taxon>
        <taxon>Bacteroidota</taxon>
        <taxon>Sphingobacteriia</taxon>
        <taxon>Sphingobacteriales</taxon>
        <taxon>Sphingobacteriaceae</taxon>
        <taxon>Pedobacter</taxon>
    </lineage>
</organism>
<gene>
    <name evidence="10" type="ORF">FA046_13845</name>
</gene>
<evidence type="ECO:0000259" key="9">
    <source>
        <dbReference type="Pfam" id="PF18565"/>
    </source>
</evidence>
<name>A0A4U1BV94_9SPHI</name>
<evidence type="ECO:0000259" key="8">
    <source>
        <dbReference type="Pfam" id="PF16355"/>
    </source>
</evidence>
<comment type="similarity">
    <text evidence="1">Belongs to the glycosyl hydrolase 2 family.</text>
</comment>